<evidence type="ECO:0000256" key="3">
    <source>
        <dbReference type="ARBA" id="ARBA00022692"/>
    </source>
</evidence>
<evidence type="ECO:0000256" key="1">
    <source>
        <dbReference type="ARBA" id="ARBA00004651"/>
    </source>
</evidence>
<dbReference type="PANTHER" id="PTHR30572:SF4">
    <property type="entry name" value="ABC TRANSPORTER PERMEASE YTRF"/>
    <property type="match status" value="1"/>
</dbReference>
<dbReference type="AlphaFoldDB" id="E8UZR4"/>
<reference evidence="10 11" key="1">
    <citation type="journal article" date="2012" name="Stand. Genomic Sci.">
        <title>Complete genome sequence of Terriglobus saanensis type strain SP1PR4(T), an Acidobacteria from tundra soil.</title>
        <authorList>
            <person name="Rawat S.R."/>
            <person name="Mannisto M.K."/>
            <person name="Starovoytov V."/>
            <person name="Goodwin L."/>
            <person name="Nolan M."/>
            <person name="Hauser L."/>
            <person name="Land M."/>
            <person name="Davenport K.W."/>
            <person name="Woyke T."/>
            <person name="Haggblom M.M."/>
        </authorList>
    </citation>
    <scope>NUCLEOTIDE SEQUENCE</scope>
    <source>
        <strain evidence="11">ATCC BAA-1853 / DSM 23119 / SP1PR4</strain>
    </source>
</reference>
<dbReference type="Pfam" id="PF12704">
    <property type="entry name" value="MacB_PCD"/>
    <property type="match status" value="2"/>
</dbReference>
<sequence>MNSPLEFLRRIRMLLQRRQFQADLDEEMRLHLELRTEQQAETGLTHQAARHVAYRRFGNPTAIKEKSHRTWGWEWLESFVNDVHYGVRSMLRSPVLTLVALLSLGLGIGANTAIFSFMDAVMLRSLPVKDPHDLFLFGTGAWAGITDSIGSTELYSYPFYRAMQKQNAVFSDVGAALSMLNEVHGTVEGRNETERMHVQLVTGTYFPMLGVKPLIGRMLADDDDRIEGGHPVAVISYAWWVTSLARDPNILSKKVKLGETTFNIIGVAPPEFFGTKVGEAPDLWVPLAMMEQVPPNWRGYKDNFSQSLQLMGRLKPGVTLDQATSNVNLLYQQIQHGFPDAKLNQQTLKQLQEAHVPLTPMSKGLSYLRGQFSQPLRILMVLVAVVLLIACANLANLLLARSTARIREFAVRQALGARRSRLIRQLLTESLLLAFAGGALGIAFASVANRLLLRMVSGGPEDLPLDVSINPRLLLFTLTITVLTAVLFGTLPALRATKLELTDALKDSRGPQTGTGKSPLAKILVISQIVFSLVLLVGAGLFVRTLVNLSNIDTGFNKEDVLLLRTDPSSIGYKGDDPRVTRLYQQIEERVGALHGVTTASFSLFTFNEGSWNGGITVPGVDLGRSINVKHNVIGNDYFKAMGIPLLAGRTFGPQDTTTSQKVSIISERLAKTYFPKTSPLGRHYSIGGADSPEREIIGIVKDVKFGNLSEDPETLDYVSYSQRPQYENDLVVRYTGDFAAISGAIQQAIHSVDRNLPIAEITTLDEQVGRSITQQRTVAQLSAFFGLLAVFLSCIGIYGLMSYVVSRRTNEIGIRMALGARRGNVRWLVMREITLLLGIGIGIGVPVTLAGTRMIQTMLFGVKGSDPASLVASVTLLLAIGLLAGYLPARRASRVDPMVALRYE</sequence>
<name>E8UZR4_TERSS</name>
<feature type="transmembrane region" description="Helical" evidence="7">
    <location>
        <begin position="523"/>
        <end position="543"/>
    </location>
</feature>
<feature type="transmembrane region" description="Helical" evidence="7">
    <location>
        <begin position="473"/>
        <end position="494"/>
    </location>
</feature>
<feature type="transmembrane region" description="Helical" evidence="7">
    <location>
        <begin position="871"/>
        <end position="890"/>
    </location>
</feature>
<feature type="domain" description="MacB-like periplasmic core" evidence="9">
    <location>
        <begin position="97"/>
        <end position="326"/>
    </location>
</feature>
<dbReference type="InterPro" id="IPR025857">
    <property type="entry name" value="MacB_PCD"/>
</dbReference>
<gene>
    <name evidence="10" type="ordered locus">AciPR4_3655</name>
</gene>
<dbReference type="KEGG" id="tsa:AciPR4_3655"/>
<dbReference type="GO" id="GO:0022857">
    <property type="term" value="F:transmembrane transporter activity"/>
    <property type="evidence" value="ECO:0007669"/>
    <property type="project" value="TreeGrafter"/>
</dbReference>
<keyword evidence="2" id="KW-1003">Cell membrane</keyword>
<keyword evidence="3 7" id="KW-0812">Transmembrane</keyword>
<dbReference type="InterPro" id="IPR050250">
    <property type="entry name" value="Macrolide_Exporter_MacB"/>
</dbReference>
<feature type="transmembrane region" description="Helical" evidence="7">
    <location>
        <begin position="95"/>
        <end position="118"/>
    </location>
</feature>
<dbReference type="NCBIfam" id="TIGR03434">
    <property type="entry name" value="ADOP"/>
    <property type="match status" value="1"/>
</dbReference>
<dbReference type="InterPro" id="IPR017800">
    <property type="entry name" value="ADOP"/>
</dbReference>
<feature type="transmembrane region" description="Helical" evidence="7">
    <location>
        <begin position="828"/>
        <end position="851"/>
    </location>
</feature>
<evidence type="ECO:0000256" key="6">
    <source>
        <dbReference type="ARBA" id="ARBA00038076"/>
    </source>
</evidence>
<feature type="domain" description="ABC3 transporter permease C-terminal" evidence="8">
    <location>
        <begin position="785"/>
        <end position="898"/>
    </location>
</feature>
<evidence type="ECO:0000256" key="7">
    <source>
        <dbReference type="SAM" id="Phobius"/>
    </source>
</evidence>
<keyword evidence="11" id="KW-1185">Reference proteome</keyword>
<dbReference type="NCBIfam" id="NF038403">
    <property type="entry name" value="perm_prefix_1"/>
    <property type="match status" value="1"/>
</dbReference>
<feature type="transmembrane region" description="Helical" evidence="7">
    <location>
        <begin position="784"/>
        <end position="807"/>
    </location>
</feature>
<proteinExistence type="inferred from homology"/>
<dbReference type="OrthoDB" id="98660at2"/>
<evidence type="ECO:0000259" key="8">
    <source>
        <dbReference type="Pfam" id="PF02687"/>
    </source>
</evidence>
<evidence type="ECO:0000313" key="10">
    <source>
        <dbReference type="EMBL" id="ADV84407.1"/>
    </source>
</evidence>
<feature type="domain" description="MacB-like periplasmic core" evidence="9">
    <location>
        <begin position="530"/>
        <end position="734"/>
    </location>
</feature>
<protein>
    <submittedName>
        <fullName evidence="10">Permease</fullName>
    </submittedName>
</protein>
<comment type="similarity">
    <text evidence="6">Belongs to the ABC-4 integral membrane protein family.</text>
</comment>
<dbReference type="Proteomes" id="UP000006844">
    <property type="component" value="Chromosome"/>
</dbReference>
<dbReference type="eggNOG" id="COG0577">
    <property type="taxonomic scope" value="Bacteria"/>
</dbReference>
<evidence type="ECO:0000256" key="4">
    <source>
        <dbReference type="ARBA" id="ARBA00022989"/>
    </source>
</evidence>
<organism evidence="10 11">
    <name type="scientific">Terriglobus saanensis (strain ATCC BAA-1853 / DSM 23119 / SP1PR4)</name>
    <dbReference type="NCBI Taxonomy" id="401053"/>
    <lineage>
        <taxon>Bacteria</taxon>
        <taxon>Pseudomonadati</taxon>
        <taxon>Acidobacteriota</taxon>
        <taxon>Terriglobia</taxon>
        <taxon>Terriglobales</taxon>
        <taxon>Acidobacteriaceae</taxon>
        <taxon>Terriglobus</taxon>
    </lineage>
</organism>
<evidence type="ECO:0000256" key="5">
    <source>
        <dbReference type="ARBA" id="ARBA00023136"/>
    </source>
</evidence>
<comment type="subcellular location">
    <subcellularLocation>
        <location evidence="1">Cell membrane</location>
        <topology evidence="1">Multi-pass membrane protein</topology>
    </subcellularLocation>
</comment>
<feature type="transmembrane region" description="Helical" evidence="7">
    <location>
        <begin position="431"/>
        <end position="453"/>
    </location>
</feature>
<accession>E8UZR4</accession>
<dbReference type="HOGENOM" id="CLU_009433_1_0_0"/>
<dbReference type="InterPro" id="IPR003838">
    <property type="entry name" value="ABC3_permease_C"/>
</dbReference>
<dbReference type="GO" id="GO:0005886">
    <property type="term" value="C:plasma membrane"/>
    <property type="evidence" value="ECO:0007669"/>
    <property type="project" value="UniProtKB-SubCell"/>
</dbReference>
<feature type="domain" description="ABC3 transporter permease C-terminal" evidence="8">
    <location>
        <begin position="381"/>
        <end position="500"/>
    </location>
</feature>
<evidence type="ECO:0000259" key="9">
    <source>
        <dbReference type="Pfam" id="PF12704"/>
    </source>
</evidence>
<dbReference type="Pfam" id="PF02687">
    <property type="entry name" value="FtsX"/>
    <property type="match status" value="2"/>
</dbReference>
<dbReference type="PANTHER" id="PTHR30572">
    <property type="entry name" value="MEMBRANE COMPONENT OF TRANSPORTER-RELATED"/>
    <property type="match status" value="1"/>
</dbReference>
<dbReference type="STRING" id="401053.AciPR4_3655"/>
<keyword evidence="4 7" id="KW-1133">Transmembrane helix</keyword>
<feature type="transmembrane region" description="Helical" evidence="7">
    <location>
        <begin position="378"/>
        <end position="399"/>
    </location>
</feature>
<dbReference type="InterPro" id="IPR047928">
    <property type="entry name" value="Perm_prefix_1"/>
</dbReference>
<dbReference type="RefSeq" id="WP_013570137.1">
    <property type="nucleotide sequence ID" value="NC_014963.1"/>
</dbReference>
<dbReference type="EMBL" id="CP002467">
    <property type="protein sequence ID" value="ADV84407.1"/>
    <property type="molecule type" value="Genomic_DNA"/>
</dbReference>
<evidence type="ECO:0000256" key="2">
    <source>
        <dbReference type="ARBA" id="ARBA00022475"/>
    </source>
</evidence>
<evidence type="ECO:0000313" key="11">
    <source>
        <dbReference type="Proteomes" id="UP000006844"/>
    </source>
</evidence>
<keyword evidence="5 7" id="KW-0472">Membrane</keyword>